<sequence length="173" mass="18306">MGAALWSRCAVLRRGAGAREHHLRPAGPYTGVADGRVVFWDGERWVPFAMAFPCWTQELHGGPKASPLEYLPASISATARSGSVSIRLGTCTSPTPTSACSKSAARPGWPRCSQRRPRACASTSPTTSTSTSTTRATSTSLTLAFTTKDVCDAMPSLSSLCFARLVGCSLDSY</sequence>
<dbReference type="EMBL" id="CM007647">
    <property type="protein sequence ID" value="ONL94822.1"/>
    <property type="molecule type" value="Genomic_DNA"/>
</dbReference>
<dbReference type="EMBL" id="CM007647">
    <property type="protein sequence ID" value="ONL94811.1"/>
    <property type="molecule type" value="Genomic_DNA"/>
</dbReference>
<name>A0A1D6JSC4_MAIZE</name>
<dbReference type="EMBL" id="CM007647">
    <property type="protein sequence ID" value="ONL94818.1"/>
    <property type="molecule type" value="Genomic_DNA"/>
</dbReference>
<feature type="region of interest" description="Disordered" evidence="1">
    <location>
        <begin position="101"/>
        <end position="134"/>
    </location>
</feature>
<dbReference type="EMBL" id="CM007647">
    <property type="protein sequence ID" value="ONL94821.1"/>
    <property type="molecule type" value="Genomic_DNA"/>
</dbReference>
<reference evidence="2" key="1">
    <citation type="submission" date="2015-12" db="EMBL/GenBank/DDBJ databases">
        <title>Update maize B73 reference genome by single molecule sequencing technologies.</title>
        <authorList>
            <consortium name="Maize Genome Sequencing Project"/>
            <person name="Ware D."/>
        </authorList>
    </citation>
    <scope>NUCLEOTIDE SEQUENCE [LARGE SCALE GENOMIC DNA]</scope>
    <source>
        <tissue evidence="2">Seedling</tissue>
    </source>
</reference>
<evidence type="ECO:0000313" key="2">
    <source>
        <dbReference type="EMBL" id="ONL94821.1"/>
    </source>
</evidence>
<dbReference type="AlphaFoldDB" id="A0A1D6JSC4"/>
<protein>
    <submittedName>
        <fullName evidence="2">Noc2p family</fullName>
    </submittedName>
</protein>
<feature type="compositionally biased region" description="Low complexity" evidence="1">
    <location>
        <begin position="121"/>
        <end position="134"/>
    </location>
</feature>
<dbReference type="EMBL" id="CM007647">
    <property type="protein sequence ID" value="ONL94813.1"/>
    <property type="molecule type" value="Genomic_DNA"/>
</dbReference>
<evidence type="ECO:0000256" key="1">
    <source>
        <dbReference type="SAM" id="MobiDB-lite"/>
    </source>
</evidence>
<dbReference type="EMBL" id="CM007647">
    <property type="protein sequence ID" value="ONL94815.1"/>
    <property type="molecule type" value="Genomic_DNA"/>
</dbReference>
<accession>A0A1D6JSC4</accession>
<dbReference type="InterPro" id="IPR011042">
    <property type="entry name" value="6-blade_b-propeller_TolB-like"/>
</dbReference>
<dbReference type="Gene3D" id="2.120.10.30">
    <property type="entry name" value="TolB, C-terminal domain"/>
    <property type="match status" value="1"/>
</dbReference>
<dbReference type="EMBL" id="CM007647">
    <property type="protein sequence ID" value="ONL94820.1"/>
    <property type="molecule type" value="Genomic_DNA"/>
</dbReference>
<organism evidence="2">
    <name type="scientific">Zea mays</name>
    <name type="common">Maize</name>
    <dbReference type="NCBI Taxonomy" id="4577"/>
    <lineage>
        <taxon>Eukaryota</taxon>
        <taxon>Viridiplantae</taxon>
        <taxon>Streptophyta</taxon>
        <taxon>Embryophyta</taxon>
        <taxon>Tracheophyta</taxon>
        <taxon>Spermatophyta</taxon>
        <taxon>Magnoliopsida</taxon>
        <taxon>Liliopsida</taxon>
        <taxon>Poales</taxon>
        <taxon>Poaceae</taxon>
        <taxon>PACMAD clade</taxon>
        <taxon>Panicoideae</taxon>
        <taxon>Andropogonodae</taxon>
        <taxon>Andropogoneae</taxon>
        <taxon>Tripsacinae</taxon>
        <taxon>Zea</taxon>
    </lineage>
</organism>
<gene>
    <name evidence="2" type="ORF">ZEAMMB73_Zm00001d028140</name>
</gene>
<proteinExistence type="predicted"/>